<protein>
    <submittedName>
        <fullName evidence="1">Uncharacterized protein</fullName>
    </submittedName>
</protein>
<dbReference type="AlphaFoldDB" id="A0A1G7YE20"/>
<gene>
    <name evidence="1" type="ORF">SAMN05660324_3927</name>
</gene>
<sequence length="318" mass="34264">MGRRDAVQFTLELVAECRRLLPGLVVTWEPGWEKRGNGTTANYSFGTMHHTASPSSLARPFPTQTVLRDGRPGLDGPLCNTAGPACTVEVPRLHVNAAHPANHAGASRASGPVPALKLFNPQTWGHEIDYAGSAPMLAGQLLVALALTRALGNLLGRGSVEIVRAHQETSVTGKWDPGYAPGRTVDMAAFRRQAAAITPVEEFLMALSDAEQRELLQFVRDFRTPHDYRTHHGSPTDDFVGQVMSVRKEVVKLTGSVQDDHPDGATYALIKTAAERTAATVDPGKVVVQIDYAKLAEAIEDVRDRRARDGNPATGPVS</sequence>
<dbReference type="Proteomes" id="UP000198863">
    <property type="component" value="Unassembled WGS sequence"/>
</dbReference>
<name>A0A1G7YE20_9ACTN</name>
<dbReference type="EMBL" id="FNCF01000007">
    <property type="protein sequence ID" value="SDG94792.1"/>
    <property type="molecule type" value="Genomic_DNA"/>
</dbReference>
<keyword evidence="2" id="KW-1185">Reference proteome</keyword>
<organism evidence="1 2">
    <name type="scientific">Klenkia brasiliensis</name>
    <dbReference type="NCBI Taxonomy" id="333142"/>
    <lineage>
        <taxon>Bacteria</taxon>
        <taxon>Bacillati</taxon>
        <taxon>Actinomycetota</taxon>
        <taxon>Actinomycetes</taxon>
        <taxon>Geodermatophilales</taxon>
        <taxon>Geodermatophilaceae</taxon>
        <taxon>Klenkia</taxon>
    </lineage>
</organism>
<proteinExistence type="predicted"/>
<dbReference type="RefSeq" id="WP_091067515.1">
    <property type="nucleotide sequence ID" value="NZ_FNCF01000007.1"/>
</dbReference>
<reference evidence="2" key="1">
    <citation type="submission" date="2016-10" db="EMBL/GenBank/DDBJ databases">
        <authorList>
            <person name="Varghese N."/>
            <person name="Submissions S."/>
        </authorList>
    </citation>
    <scope>NUCLEOTIDE SEQUENCE [LARGE SCALE GENOMIC DNA]</scope>
    <source>
        <strain evidence="2">DSM 44526</strain>
    </source>
</reference>
<dbReference type="GO" id="GO:0008745">
    <property type="term" value="F:N-acetylmuramoyl-L-alanine amidase activity"/>
    <property type="evidence" value="ECO:0007669"/>
    <property type="project" value="InterPro"/>
</dbReference>
<dbReference type="SUPFAM" id="SSF55846">
    <property type="entry name" value="N-acetylmuramoyl-L-alanine amidase-like"/>
    <property type="match status" value="1"/>
</dbReference>
<dbReference type="InterPro" id="IPR036505">
    <property type="entry name" value="Amidase/PGRP_sf"/>
</dbReference>
<evidence type="ECO:0000313" key="2">
    <source>
        <dbReference type="Proteomes" id="UP000198863"/>
    </source>
</evidence>
<dbReference type="OrthoDB" id="5178799at2"/>
<dbReference type="GO" id="GO:0009253">
    <property type="term" value="P:peptidoglycan catabolic process"/>
    <property type="evidence" value="ECO:0007669"/>
    <property type="project" value="InterPro"/>
</dbReference>
<evidence type="ECO:0000313" key="1">
    <source>
        <dbReference type="EMBL" id="SDG94792.1"/>
    </source>
</evidence>
<accession>A0A1G7YE20</accession>